<accession>A0A7Y9IEN9</accession>
<dbReference type="RefSeq" id="WP_179757943.1">
    <property type="nucleotide sequence ID" value="NZ_JACCBU010000001.1"/>
</dbReference>
<name>A0A7Y9IEN9_9ACTN</name>
<dbReference type="AlphaFoldDB" id="A0A7Y9IEN9"/>
<proteinExistence type="predicted"/>
<keyword evidence="2" id="KW-1185">Reference proteome</keyword>
<reference evidence="1 2" key="1">
    <citation type="submission" date="2020-07" db="EMBL/GenBank/DDBJ databases">
        <title>Sequencing the genomes of 1000 actinobacteria strains.</title>
        <authorList>
            <person name="Klenk H.-P."/>
        </authorList>
    </citation>
    <scope>NUCLEOTIDE SEQUENCE [LARGE SCALE GENOMIC DNA]</scope>
    <source>
        <strain evidence="1 2">DSM 22083</strain>
    </source>
</reference>
<dbReference type="EMBL" id="JACCBU010000001">
    <property type="protein sequence ID" value="NYE75444.1"/>
    <property type="molecule type" value="Genomic_DNA"/>
</dbReference>
<protein>
    <submittedName>
        <fullName evidence="1">Acetyl esterase/lipase</fullName>
    </submittedName>
</protein>
<evidence type="ECO:0000313" key="2">
    <source>
        <dbReference type="Proteomes" id="UP000569914"/>
    </source>
</evidence>
<dbReference type="Proteomes" id="UP000569914">
    <property type="component" value="Unassembled WGS sequence"/>
</dbReference>
<evidence type="ECO:0000313" key="1">
    <source>
        <dbReference type="EMBL" id="NYE75444.1"/>
    </source>
</evidence>
<gene>
    <name evidence="1" type="ORF">BKA15_006773</name>
</gene>
<comment type="caution">
    <text evidence="1">The sequence shown here is derived from an EMBL/GenBank/DDBJ whole genome shotgun (WGS) entry which is preliminary data.</text>
</comment>
<sequence>MLLTRDGREQPAVAATVATFLAAAEVAGRPVEVIDVPAGRHGFDSLDHDVGSRTAVEAALDWVSGKIRAG</sequence>
<organism evidence="1 2">
    <name type="scientific">Microlunatus parietis</name>
    <dbReference type="NCBI Taxonomy" id="682979"/>
    <lineage>
        <taxon>Bacteria</taxon>
        <taxon>Bacillati</taxon>
        <taxon>Actinomycetota</taxon>
        <taxon>Actinomycetes</taxon>
        <taxon>Propionibacteriales</taxon>
        <taxon>Propionibacteriaceae</taxon>
        <taxon>Microlunatus</taxon>
    </lineage>
</organism>